<evidence type="ECO:0000256" key="10">
    <source>
        <dbReference type="SAM" id="Phobius"/>
    </source>
</evidence>
<evidence type="ECO:0000313" key="12">
    <source>
        <dbReference type="EMBL" id="MFK4753929.1"/>
    </source>
</evidence>
<reference evidence="12 13" key="1">
    <citation type="submission" date="2024-03" db="EMBL/GenBank/DDBJ databases">
        <title>High-quality draft genome sequence of Oceanobacter sp. wDCs-4.</title>
        <authorList>
            <person name="Dong C."/>
        </authorList>
    </citation>
    <scope>NUCLEOTIDE SEQUENCE [LARGE SCALE GENOMIC DNA]</scope>
    <source>
        <strain evidence="13">wDCs-4</strain>
    </source>
</reference>
<dbReference type="InterPro" id="IPR011990">
    <property type="entry name" value="TPR-like_helical_dom_sf"/>
</dbReference>
<dbReference type="SUPFAM" id="SSF48452">
    <property type="entry name" value="TPR-like"/>
    <property type="match status" value="2"/>
</dbReference>
<dbReference type="EMBL" id="JBBKTX010000022">
    <property type="protein sequence ID" value="MFK4753929.1"/>
    <property type="molecule type" value="Genomic_DNA"/>
</dbReference>
<dbReference type="RefSeq" id="WP_416206909.1">
    <property type="nucleotide sequence ID" value="NZ_JBBKTX010000022.1"/>
</dbReference>
<keyword evidence="13" id="KW-1185">Reference proteome</keyword>
<evidence type="ECO:0000256" key="9">
    <source>
        <dbReference type="ARBA" id="ARBA00023244"/>
    </source>
</evidence>
<dbReference type="InterPro" id="IPR005254">
    <property type="entry name" value="Heme_biosyn_assoc_TPR_pro"/>
</dbReference>
<evidence type="ECO:0000256" key="5">
    <source>
        <dbReference type="ARBA" id="ARBA00022519"/>
    </source>
</evidence>
<evidence type="ECO:0000256" key="1">
    <source>
        <dbReference type="ARBA" id="ARBA00002962"/>
    </source>
</evidence>
<evidence type="ECO:0000256" key="4">
    <source>
        <dbReference type="ARBA" id="ARBA00022475"/>
    </source>
</evidence>
<keyword evidence="4" id="KW-1003">Cell membrane</keyword>
<accession>A0ABW8NLS1</accession>
<keyword evidence="8 10" id="KW-0472">Membrane</keyword>
<evidence type="ECO:0000256" key="2">
    <source>
        <dbReference type="ARBA" id="ARBA00004429"/>
    </source>
</evidence>
<comment type="caution">
    <text evidence="12">The sequence shown here is derived from an EMBL/GenBank/DDBJ whole genome shotgun (WGS) entry which is preliminary data.</text>
</comment>
<gene>
    <name evidence="12" type="ORF">WG929_16070</name>
</gene>
<keyword evidence="9" id="KW-0627">Porphyrin biosynthesis</keyword>
<evidence type="ECO:0000256" key="3">
    <source>
        <dbReference type="ARBA" id="ARBA00004744"/>
    </source>
</evidence>
<evidence type="ECO:0000313" key="13">
    <source>
        <dbReference type="Proteomes" id="UP001620597"/>
    </source>
</evidence>
<protein>
    <submittedName>
        <fullName evidence="12">Heme biosynthesis HemY N-terminal domain-containing protein</fullName>
    </submittedName>
</protein>
<dbReference type="Gene3D" id="1.25.40.10">
    <property type="entry name" value="Tetratricopeptide repeat domain"/>
    <property type="match status" value="1"/>
</dbReference>
<keyword evidence="6 10" id="KW-0812">Transmembrane</keyword>
<dbReference type="Proteomes" id="UP001620597">
    <property type="component" value="Unassembled WGS sequence"/>
</dbReference>
<comment type="pathway">
    <text evidence="3">Porphyrin-containing compound metabolism; protoheme biosynthesis.</text>
</comment>
<evidence type="ECO:0000256" key="7">
    <source>
        <dbReference type="ARBA" id="ARBA00022989"/>
    </source>
</evidence>
<dbReference type="InterPro" id="IPR010817">
    <property type="entry name" value="HemY_N"/>
</dbReference>
<evidence type="ECO:0000256" key="6">
    <source>
        <dbReference type="ARBA" id="ARBA00022692"/>
    </source>
</evidence>
<feature type="transmembrane region" description="Helical" evidence="10">
    <location>
        <begin position="42"/>
        <end position="68"/>
    </location>
</feature>
<dbReference type="Pfam" id="PF07219">
    <property type="entry name" value="HemY_N"/>
    <property type="match status" value="1"/>
</dbReference>
<sequence length="402" mass="45905">MKRWLLFFVITLVVALGVGSLAGQDAGYVLLSWGHYSIETSLWFFLLLLGLMLVVVYFLFRFSLVMLGSDWRFNEWRRSRRTARARKQTTRGLLSLALGQWARAERLLTRSATDTDMPLINYLAAARAAYEQGKHDTTDELLNAANKSTRGAELAVGISHAQLLISRGHKEQALAVLVSLRDRYPRHSYLLKLLVRLYQDLEDWVALHELLPVLSKTGKIPQNKIIELEEKVYLQLIDRTAKSHQGKDPVPALKKLYQSMPRHCRHQADILLHYAKTLHELGEDEQAETDLRHGLTYVWRDELLIAYAGLNGVDARRRFLFAEKQLQGRPNDPVLLLILAQLALRIEQPERAKEFLLMGLKLKSLPELNAEMGKLLVQEQDHVGASRYFQKALAQQECQPGG</sequence>
<comment type="function">
    <text evidence="1">Involved in a late step of protoheme IX synthesis.</text>
</comment>
<keyword evidence="7 10" id="KW-1133">Transmembrane helix</keyword>
<evidence type="ECO:0000259" key="11">
    <source>
        <dbReference type="Pfam" id="PF07219"/>
    </source>
</evidence>
<name>A0ABW8NLS1_9GAMM</name>
<organism evidence="12 13">
    <name type="scientific">Oceanobacter antarcticus</name>
    <dbReference type="NCBI Taxonomy" id="3133425"/>
    <lineage>
        <taxon>Bacteria</taxon>
        <taxon>Pseudomonadati</taxon>
        <taxon>Pseudomonadota</taxon>
        <taxon>Gammaproteobacteria</taxon>
        <taxon>Oceanospirillales</taxon>
        <taxon>Oceanospirillaceae</taxon>
        <taxon>Oceanobacter</taxon>
    </lineage>
</organism>
<feature type="domain" description="HemY N-terminal" evidence="11">
    <location>
        <begin position="27"/>
        <end position="133"/>
    </location>
</feature>
<dbReference type="NCBIfam" id="TIGR00540">
    <property type="entry name" value="TPR_hemY_coli"/>
    <property type="match status" value="1"/>
</dbReference>
<comment type="subcellular location">
    <subcellularLocation>
        <location evidence="2">Cell inner membrane</location>
        <topology evidence="2">Multi-pass membrane protein</topology>
    </subcellularLocation>
</comment>
<keyword evidence="5" id="KW-0997">Cell inner membrane</keyword>
<proteinExistence type="predicted"/>
<evidence type="ECO:0000256" key="8">
    <source>
        <dbReference type="ARBA" id="ARBA00023136"/>
    </source>
</evidence>